<proteinExistence type="predicted"/>
<feature type="non-terminal residue" evidence="1">
    <location>
        <position position="113"/>
    </location>
</feature>
<keyword evidence="2" id="KW-1185">Reference proteome</keyword>
<gene>
    <name evidence="1" type="ORF">SCALOS_LOCUS9143</name>
</gene>
<name>A0ACA9NL30_9GLOM</name>
<evidence type="ECO:0000313" key="1">
    <source>
        <dbReference type="EMBL" id="CAG8664248.1"/>
    </source>
</evidence>
<accession>A0ACA9NL30</accession>
<sequence>MVTTPMNQGPPAQTNPATNNINGSGSQETLQALLAMLNNSAPTNNQEDQASYVGIYEGDKSLFLPADRQSRQKPISGTSILRKKNGVQNQDDTTGLGETEGLLILDIDVVMED</sequence>
<protein>
    <submittedName>
        <fullName evidence="1">5149_t:CDS:1</fullName>
    </submittedName>
</protein>
<dbReference type="Proteomes" id="UP000789860">
    <property type="component" value="Unassembled WGS sequence"/>
</dbReference>
<comment type="caution">
    <text evidence="1">The sequence shown here is derived from an EMBL/GenBank/DDBJ whole genome shotgun (WGS) entry which is preliminary data.</text>
</comment>
<reference evidence="1" key="1">
    <citation type="submission" date="2021-06" db="EMBL/GenBank/DDBJ databases">
        <authorList>
            <person name="Kallberg Y."/>
            <person name="Tangrot J."/>
            <person name="Rosling A."/>
        </authorList>
    </citation>
    <scope>NUCLEOTIDE SEQUENCE</scope>
    <source>
        <strain evidence="1">AU212A</strain>
    </source>
</reference>
<dbReference type="EMBL" id="CAJVPM010026976">
    <property type="protein sequence ID" value="CAG8664248.1"/>
    <property type="molecule type" value="Genomic_DNA"/>
</dbReference>
<evidence type="ECO:0000313" key="2">
    <source>
        <dbReference type="Proteomes" id="UP000789860"/>
    </source>
</evidence>
<organism evidence="1 2">
    <name type="scientific">Scutellospora calospora</name>
    <dbReference type="NCBI Taxonomy" id="85575"/>
    <lineage>
        <taxon>Eukaryota</taxon>
        <taxon>Fungi</taxon>
        <taxon>Fungi incertae sedis</taxon>
        <taxon>Mucoromycota</taxon>
        <taxon>Glomeromycotina</taxon>
        <taxon>Glomeromycetes</taxon>
        <taxon>Diversisporales</taxon>
        <taxon>Gigasporaceae</taxon>
        <taxon>Scutellospora</taxon>
    </lineage>
</organism>